<evidence type="ECO:0000256" key="3">
    <source>
        <dbReference type="ARBA" id="ARBA00022729"/>
    </source>
</evidence>
<keyword evidence="4" id="KW-0325">Glycoprotein</keyword>
<dbReference type="PANTHER" id="PTHR14093">
    <property type="entry name" value="HLA CLASS II GAMMA CHAIN"/>
    <property type="match status" value="1"/>
</dbReference>
<dbReference type="GO" id="GO:0005615">
    <property type="term" value="C:extracellular space"/>
    <property type="evidence" value="ECO:0007669"/>
    <property type="project" value="TreeGrafter"/>
</dbReference>
<keyword evidence="2" id="KW-0964">Secreted</keyword>
<dbReference type="SUPFAM" id="SSF53474">
    <property type="entry name" value="alpha/beta-Hydrolases"/>
    <property type="match status" value="1"/>
</dbReference>
<dbReference type="PANTHER" id="PTHR14093:SF19">
    <property type="entry name" value="THYROGLOBULIN"/>
    <property type="match status" value="1"/>
</dbReference>
<dbReference type="InterPro" id="IPR002018">
    <property type="entry name" value="CarbesteraseB"/>
</dbReference>
<dbReference type="AlphaFoldDB" id="A0A3Q2DAG2"/>
<evidence type="ECO:0000313" key="7">
    <source>
        <dbReference type="Proteomes" id="UP000265020"/>
    </source>
</evidence>
<evidence type="ECO:0000313" key="6">
    <source>
        <dbReference type="Ensembl" id="ENSCVAP00000015479.1"/>
    </source>
</evidence>
<reference evidence="6" key="2">
    <citation type="submission" date="2025-09" db="UniProtKB">
        <authorList>
            <consortium name="Ensembl"/>
        </authorList>
    </citation>
    <scope>IDENTIFICATION</scope>
</reference>
<sequence>CHAASNDNIVLSLFSQGGSVFSPSLVQTPAASRRQAIGLARELGCVNSDLIDEGLMVACLRSTPVHKLNAAQTKLLAVSGPFQSWSPVQGSVSESTSFHRVDLLLGTSEHDGLISRARRIKDFEALQGRADGKTAFYEALSRSLGGASGNELLKEAATWFYSLDHNPSAAGYNLFSRALNNATRDQFIICPSVQMARHWAASGANVFLYHQPASTDISVPLDVQLMFGVPLQPISSQRFTSSDRRLSLAAMTYISSFTRTGNPNPSRVWMDSVLPRWQPVSTSDAPPTYLELSPALQHRQGLRQNSCSFWSQLGTRLTSQTGYSVKRLEDEQISNFSLY</sequence>
<evidence type="ECO:0000259" key="5">
    <source>
        <dbReference type="Pfam" id="PF00135"/>
    </source>
</evidence>
<reference evidence="6" key="1">
    <citation type="submission" date="2025-08" db="UniProtKB">
        <authorList>
            <consortium name="Ensembl"/>
        </authorList>
    </citation>
    <scope>IDENTIFICATION</scope>
</reference>
<evidence type="ECO:0000256" key="1">
    <source>
        <dbReference type="ARBA" id="ARBA00004613"/>
    </source>
</evidence>
<dbReference type="Pfam" id="PF00135">
    <property type="entry name" value="COesterase"/>
    <property type="match status" value="1"/>
</dbReference>
<keyword evidence="7" id="KW-1185">Reference proteome</keyword>
<accession>A0A3Q2DAG2</accession>
<comment type="subcellular location">
    <subcellularLocation>
        <location evidence="1">Secreted</location>
    </subcellularLocation>
</comment>
<dbReference type="InterPro" id="IPR052001">
    <property type="entry name" value="MHC-II_Gamma/Thyroglobulin"/>
</dbReference>
<evidence type="ECO:0000256" key="4">
    <source>
        <dbReference type="ARBA" id="ARBA00023180"/>
    </source>
</evidence>
<dbReference type="GO" id="GO:0006590">
    <property type="term" value="P:thyroid hormone generation"/>
    <property type="evidence" value="ECO:0007669"/>
    <property type="project" value="TreeGrafter"/>
</dbReference>
<dbReference type="InterPro" id="IPR029058">
    <property type="entry name" value="AB_hydrolase_fold"/>
</dbReference>
<protein>
    <recommendedName>
        <fullName evidence="5">Carboxylesterase type B domain-containing protein</fullName>
    </recommendedName>
</protein>
<evidence type="ECO:0000256" key="2">
    <source>
        <dbReference type="ARBA" id="ARBA00022525"/>
    </source>
</evidence>
<dbReference type="OMA" id="CSFWREL"/>
<dbReference type="GeneTree" id="ENSGT00940000168460"/>
<keyword evidence="3" id="KW-0732">Signal</keyword>
<dbReference type="Proteomes" id="UP000265020">
    <property type="component" value="Unassembled WGS sequence"/>
</dbReference>
<proteinExistence type="predicted"/>
<dbReference type="Ensembl" id="ENSCVAT00000023594.1">
    <property type="protein sequence ID" value="ENSCVAP00000015479.1"/>
    <property type="gene ID" value="ENSCVAG00000018311.1"/>
</dbReference>
<organism evidence="6 7">
    <name type="scientific">Cyprinodon variegatus</name>
    <name type="common">Sheepshead minnow</name>
    <dbReference type="NCBI Taxonomy" id="28743"/>
    <lineage>
        <taxon>Eukaryota</taxon>
        <taxon>Metazoa</taxon>
        <taxon>Chordata</taxon>
        <taxon>Craniata</taxon>
        <taxon>Vertebrata</taxon>
        <taxon>Euteleostomi</taxon>
        <taxon>Actinopterygii</taxon>
        <taxon>Neopterygii</taxon>
        <taxon>Teleostei</taxon>
        <taxon>Neoteleostei</taxon>
        <taxon>Acanthomorphata</taxon>
        <taxon>Ovalentaria</taxon>
        <taxon>Atherinomorphae</taxon>
        <taxon>Cyprinodontiformes</taxon>
        <taxon>Cyprinodontidae</taxon>
        <taxon>Cyprinodon</taxon>
    </lineage>
</organism>
<feature type="domain" description="Carboxylesterase type B" evidence="5">
    <location>
        <begin position="15"/>
        <end position="310"/>
    </location>
</feature>
<name>A0A3Q2DAG2_CYPVA</name>
<dbReference type="Gene3D" id="3.40.50.1820">
    <property type="entry name" value="alpha/beta hydrolase"/>
    <property type="match status" value="1"/>
</dbReference>
<dbReference type="STRING" id="28743.ENSCVAP00000015479"/>